<reference evidence="2" key="1">
    <citation type="submission" date="2017-02" db="EMBL/GenBank/DDBJ databases">
        <title>Delineation of Paenibacillus larvae strains originating from foulbrood outbreaks.</title>
        <authorList>
            <person name="Beims H."/>
            <person name="Bunk B."/>
            <person name="Sproeer C."/>
            <person name="Mohr K.I."/>
            <person name="Pradella S."/>
            <person name="Guenther G."/>
            <person name="Rohde M."/>
            <person name="von der Ohe W."/>
            <person name="Steinert M."/>
        </authorList>
    </citation>
    <scope>NUCLEOTIDE SEQUENCE [LARGE SCALE GENOMIC DNA]</scope>
    <source>
        <strain evidence="2">Eric_III</strain>
        <plasmid evidence="2">Plasmid unnamed1</plasmid>
    </source>
</reference>
<evidence type="ECO:0000313" key="1">
    <source>
        <dbReference type="EMBL" id="AVF28804.1"/>
    </source>
</evidence>
<dbReference type="AlphaFoldDB" id="A0A2L1U787"/>
<accession>A0A2L1U787</accession>
<organism evidence="1 2">
    <name type="scientific">Paenibacillus larvae subsp. larvae</name>
    <dbReference type="NCBI Taxonomy" id="147375"/>
    <lineage>
        <taxon>Bacteria</taxon>
        <taxon>Bacillati</taxon>
        <taxon>Bacillota</taxon>
        <taxon>Bacilli</taxon>
        <taxon>Bacillales</taxon>
        <taxon>Paenibacillaceae</taxon>
        <taxon>Paenibacillus</taxon>
    </lineage>
</organism>
<protein>
    <submittedName>
        <fullName evidence="1">Uncharacterized protein</fullName>
    </submittedName>
</protein>
<geneLocation type="plasmid" evidence="1">
    <name>unnamed1</name>
</geneLocation>
<evidence type="ECO:0000313" key="2">
    <source>
        <dbReference type="Proteomes" id="UP000239833"/>
    </source>
</evidence>
<keyword evidence="1" id="KW-0614">Plasmid</keyword>
<dbReference type="RefSeq" id="WP_104932830.1">
    <property type="nucleotide sequence ID" value="NZ_CP019656.1"/>
</dbReference>
<dbReference type="EMBL" id="CP019656">
    <property type="protein sequence ID" value="AVF28804.1"/>
    <property type="molecule type" value="Genomic_DNA"/>
</dbReference>
<dbReference type="Proteomes" id="UP000239833">
    <property type="component" value="Plasmid unnamed1"/>
</dbReference>
<name>A0A2L1U787_9BACL</name>
<proteinExistence type="predicted"/>
<gene>
    <name evidence="1" type="ORF">ERICIII_04800</name>
</gene>
<sequence>MESESEQLIRHHLITAIHYYENDLYSFKGEEWEQGAKVFQELIIYLTRLYLDVRYCPRKSCVCSPEYGFNVLLNQYSDTITKHYKDYANELKELAEQLGGTEDD</sequence>